<protein>
    <recommendedName>
        <fullName evidence="4">Transmembrane protein</fullName>
    </recommendedName>
</protein>
<proteinExistence type="predicted"/>
<dbReference type="Proteomes" id="UP000823598">
    <property type="component" value="Unassembled WGS sequence"/>
</dbReference>
<feature type="transmembrane region" description="Helical" evidence="1">
    <location>
        <begin position="103"/>
        <end position="123"/>
    </location>
</feature>
<evidence type="ECO:0000313" key="3">
    <source>
        <dbReference type="Proteomes" id="UP000823598"/>
    </source>
</evidence>
<reference evidence="2" key="1">
    <citation type="submission" date="2020-10" db="EMBL/GenBank/DDBJ databases">
        <authorList>
            <person name="Gilroy R."/>
        </authorList>
    </citation>
    <scope>NUCLEOTIDE SEQUENCE</scope>
    <source>
        <strain evidence="2">6919</strain>
    </source>
</reference>
<feature type="transmembrane region" description="Helical" evidence="1">
    <location>
        <begin position="165"/>
        <end position="184"/>
    </location>
</feature>
<keyword evidence="1" id="KW-0812">Transmembrane</keyword>
<evidence type="ECO:0000313" key="2">
    <source>
        <dbReference type="EMBL" id="MBO8475388.1"/>
    </source>
</evidence>
<evidence type="ECO:0008006" key="4">
    <source>
        <dbReference type="Google" id="ProtNLM"/>
    </source>
</evidence>
<dbReference type="EMBL" id="JADIMC010000004">
    <property type="protein sequence ID" value="MBO8475388.1"/>
    <property type="molecule type" value="Genomic_DNA"/>
</dbReference>
<name>A0A9D9IMC7_9BACT</name>
<feature type="transmembrane region" description="Helical" evidence="1">
    <location>
        <begin position="74"/>
        <end position="97"/>
    </location>
</feature>
<organism evidence="2 3">
    <name type="scientific">Candidatus Limisoma faecipullorum</name>
    <dbReference type="NCBI Taxonomy" id="2840854"/>
    <lineage>
        <taxon>Bacteria</taxon>
        <taxon>Pseudomonadati</taxon>
        <taxon>Bacteroidota</taxon>
        <taxon>Bacteroidia</taxon>
        <taxon>Bacteroidales</taxon>
        <taxon>Candidatus Limisoma</taxon>
    </lineage>
</organism>
<reference evidence="2" key="2">
    <citation type="journal article" date="2021" name="PeerJ">
        <title>Extensive microbial diversity within the chicken gut microbiome revealed by metagenomics and culture.</title>
        <authorList>
            <person name="Gilroy R."/>
            <person name="Ravi A."/>
            <person name="Getino M."/>
            <person name="Pursley I."/>
            <person name="Horton D.L."/>
            <person name="Alikhan N.F."/>
            <person name="Baker D."/>
            <person name="Gharbi K."/>
            <person name="Hall N."/>
            <person name="Watson M."/>
            <person name="Adriaenssens E.M."/>
            <person name="Foster-Nyarko E."/>
            <person name="Jarju S."/>
            <person name="Secka A."/>
            <person name="Antonio M."/>
            <person name="Oren A."/>
            <person name="Chaudhuri R.R."/>
            <person name="La Ragione R."/>
            <person name="Hildebrand F."/>
            <person name="Pallen M.J."/>
        </authorList>
    </citation>
    <scope>NUCLEOTIDE SEQUENCE</scope>
    <source>
        <strain evidence="2">6919</strain>
    </source>
</reference>
<sequence length="439" mass="50433">MTERLCGNISSCSPYMIWRNYSIGIMSLSIVPLLCSMASSNVYPFLTLAMSLALFAFVRGNRRSKSENCAFLPYIAARVLLLFTFVSVAAVLLFSYVDRKIMHLLPSLSMLLLSVTVLVVWGIMRYRSVNNTFCVDCILRNGVPYEREALGHIYFREIRYLLRRVGVGAFAIALVEWVYYLFFFDSRLELTLLDNAVFIYFPIVAAVVDCAILGFRYFVIDIFYRRGEGVRNYDGLAPVNGTKVVRVVVFSLDKVYYQKRKDGSIYDTPFEFVTDYSEIPSSGEAVTYMTGRLGALPVNAVRFCYGSSDPVNRRGIEHFFCFVDDDADVDKYEESTATAGRWFDKPALEREFYAGSFSKMASSEIHRIYTIMVTSKLYDVKGRRKIGDKGYVPSFTMEELRAVDVDFNDSHWMMLSKFNKDIPFRWLRVVWYKYVEGLG</sequence>
<feature type="transmembrane region" description="Helical" evidence="1">
    <location>
        <begin position="45"/>
        <end position="62"/>
    </location>
</feature>
<keyword evidence="1" id="KW-0472">Membrane</keyword>
<comment type="caution">
    <text evidence="2">The sequence shown here is derived from an EMBL/GenBank/DDBJ whole genome shotgun (WGS) entry which is preliminary data.</text>
</comment>
<keyword evidence="1" id="KW-1133">Transmembrane helix</keyword>
<feature type="transmembrane region" description="Helical" evidence="1">
    <location>
        <begin position="21"/>
        <end position="39"/>
    </location>
</feature>
<evidence type="ECO:0000256" key="1">
    <source>
        <dbReference type="SAM" id="Phobius"/>
    </source>
</evidence>
<dbReference type="AlphaFoldDB" id="A0A9D9IMC7"/>
<accession>A0A9D9IMC7</accession>
<feature type="transmembrane region" description="Helical" evidence="1">
    <location>
        <begin position="196"/>
        <end position="219"/>
    </location>
</feature>
<gene>
    <name evidence="2" type="ORF">IAB88_00155</name>
</gene>